<evidence type="ECO:0000313" key="4">
    <source>
        <dbReference type="Proteomes" id="UP000606044"/>
    </source>
</evidence>
<dbReference type="AlphaFoldDB" id="A0A917FBI5"/>
<dbReference type="InterPro" id="IPR032543">
    <property type="entry name" value="DUF4946"/>
</dbReference>
<reference evidence="3" key="2">
    <citation type="submission" date="2020-09" db="EMBL/GenBank/DDBJ databases">
        <authorList>
            <person name="Sun Q."/>
            <person name="Sedlacek I."/>
        </authorList>
    </citation>
    <scope>NUCLEOTIDE SEQUENCE</scope>
    <source>
        <strain evidence="3">CCM 7897</strain>
    </source>
</reference>
<protein>
    <submittedName>
        <fullName evidence="3">Uncharacterized protein</fullName>
    </submittedName>
</protein>
<feature type="signal peptide" evidence="2">
    <location>
        <begin position="1"/>
        <end position="27"/>
    </location>
</feature>
<reference evidence="3" key="1">
    <citation type="journal article" date="2014" name="Int. J. Syst. Evol. Microbiol.">
        <title>Complete genome sequence of Corynebacterium casei LMG S-19264T (=DSM 44701T), isolated from a smear-ripened cheese.</title>
        <authorList>
            <consortium name="US DOE Joint Genome Institute (JGI-PGF)"/>
            <person name="Walter F."/>
            <person name="Albersmeier A."/>
            <person name="Kalinowski J."/>
            <person name="Ruckert C."/>
        </authorList>
    </citation>
    <scope>NUCLEOTIDE SEQUENCE</scope>
    <source>
        <strain evidence="3">CCM 7897</strain>
    </source>
</reference>
<feature type="region of interest" description="Disordered" evidence="1">
    <location>
        <begin position="39"/>
        <end position="67"/>
    </location>
</feature>
<proteinExistence type="predicted"/>
<evidence type="ECO:0000256" key="1">
    <source>
        <dbReference type="SAM" id="MobiDB-lite"/>
    </source>
</evidence>
<dbReference type="RefSeq" id="WP_188578703.1">
    <property type="nucleotide sequence ID" value="NZ_BMCT01000002.1"/>
</dbReference>
<dbReference type="Gene3D" id="3.40.1000.10">
    <property type="entry name" value="Mog1/PsbP, alpha/beta/alpha sandwich"/>
    <property type="match status" value="1"/>
</dbReference>
<name>A0A917FBI5_9HYPH</name>
<keyword evidence="4" id="KW-1185">Reference proteome</keyword>
<dbReference type="Pfam" id="PF16304">
    <property type="entry name" value="DUF4946"/>
    <property type="match status" value="1"/>
</dbReference>
<feature type="chain" id="PRO_5037157400" evidence="2">
    <location>
        <begin position="28"/>
        <end position="183"/>
    </location>
</feature>
<sequence>MTSARIRACTLALVLGAGLLGPSASHAADAQVTWPDGWQVGERPLQSRGPDGTPVSGMQRLAAKAGPDGKPDAIIVFFAFNRTEGPAPDLKTEAGLLAQQQQMRAPTGTRRTECGSLEDATIAGIAAQRMACATMEEGKPTLRQSVSVLVKDRSIVTFIYTAPEDSYDAHKATYDAVEASLKL</sequence>
<evidence type="ECO:0000313" key="3">
    <source>
        <dbReference type="EMBL" id="GGF63388.1"/>
    </source>
</evidence>
<keyword evidence="2" id="KW-0732">Signal</keyword>
<dbReference type="EMBL" id="BMCT01000002">
    <property type="protein sequence ID" value="GGF63388.1"/>
    <property type="molecule type" value="Genomic_DNA"/>
</dbReference>
<accession>A0A917FBI5</accession>
<dbReference type="Proteomes" id="UP000606044">
    <property type="component" value="Unassembled WGS sequence"/>
</dbReference>
<comment type="caution">
    <text evidence="3">The sequence shown here is derived from an EMBL/GenBank/DDBJ whole genome shotgun (WGS) entry which is preliminary data.</text>
</comment>
<gene>
    <name evidence="3" type="ORF">GCM10007301_24010</name>
</gene>
<evidence type="ECO:0000256" key="2">
    <source>
        <dbReference type="SAM" id="SignalP"/>
    </source>
</evidence>
<organism evidence="3 4">
    <name type="scientific">Azorhizobium oxalatiphilum</name>
    <dbReference type="NCBI Taxonomy" id="980631"/>
    <lineage>
        <taxon>Bacteria</taxon>
        <taxon>Pseudomonadati</taxon>
        <taxon>Pseudomonadota</taxon>
        <taxon>Alphaproteobacteria</taxon>
        <taxon>Hyphomicrobiales</taxon>
        <taxon>Xanthobacteraceae</taxon>
        <taxon>Azorhizobium</taxon>
    </lineage>
</organism>